<name>A0ABQ5KTC3_9EUKA</name>
<accession>A0ABQ5KTC3</accession>
<sequence length="121" mass="13727">MVSKVSGNQGADIALPSIMEAMVHIMGIDTAFPYREAYIRFLNSVDETFKNRILSDALALAQEGQRLDAVVRLRAYMLFDDKNIDVLYNMARLCEELAQENEKEEDVYKTFTSAARRALEA</sequence>
<protein>
    <submittedName>
        <fullName evidence="1">Tetratricopeptide repeat protein</fullName>
    </submittedName>
</protein>
<evidence type="ECO:0000313" key="1">
    <source>
        <dbReference type="EMBL" id="GKT35711.1"/>
    </source>
</evidence>
<comment type="caution">
    <text evidence="1">The sequence shown here is derived from an EMBL/GenBank/DDBJ whole genome shotgun (WGS) entry which is preliminary data.</text>
</comment>
<gene>
    <name evidence="1" type="ORF">ADUPG1_003038</name>
</gene>
<dbReference type="EMBL" id="BQXS01003885">
    <property type="protein sequence ID" value="GKT35711.1"/>
    <property type="molecule type" value="Genomic_DNA"/>
</dbReference>
<feature type="non-terminal residue" evidence="1">
    <location>
        <position position="121"/>
    </location>
</feature>
<organism evidence="1 2">
    <name type="scientific">Aduncisulcus paluster</name>
    <dbReference type="NCBI Taxonomy" id="2918883"/>
    <lineage>
        <taxon>Eukaryota</taxon>
        <taxon>Metamonada</taxon>
        <taxon>Carpediemonas-like organisms</taxon>
        <taxon>Aduncisulcus</taxon>
    </lineage>
</organism>
<keyword evidence="2" id="KW-1185">Reference proteome</keyword>
<reference evidence="1" key="1">
    <citation type="submission" date="2022-03" db="EMBL/GenBank/DDBJ databases">
        <title>Draft genome sequence of Aduncisulcus paluster, a free-living microaerophilic Fornicata.</title>
        <authorList>
            <person name="Yuyama I."/>
            <person name="Kume K."/>
            <person name="Tamura T."/>
            <person name="Inagaki Y."/>
            <person name="Hashimoto T."/>
        </authorList>
    </citation>
    <scope>NUCLEOTIDE SEQUENCE</scope>
    <source>
        <strain evidence="1">NY0171</strain>
    </source>
</reference>
<dbReference type="Proteomes" id="UP001057375">
    <property type="component" value="Unassembled WGS sequence"/>
</dbReference>
<evidence type="ECO:0000313" key="2">
    <source>
        <dbReference type="Proteomes" id="UP001057375"/>
    </source>
</evidence>
<proteinExistence type="predicted"/>